<protein>
    <recommendedName>
        <fullName evidence="3">HTH luxR-type domain-containing protein</fullName>
    </recommendedName>
</protein>
<sequence>MAWIGAQGRGPELARLSGVVDRARAGRPTTVLIQGEPGSGKSEAVAALAALAADAGFQVAVANARSLPDVPFAAADQVLARLSPAGTRVADRASSPSTEVLRDLVELVRAQARRAPVAVCLDDAACLEPWSLRWLSELSASAFPHRLVVALSAGHFGGGGEPELTTGLAALAEHITLTGLPAAALADFAAARCGVRLDEDAAAACYELTGGNPGLLQALLSEHSGAAPSAEKLRAGTGSRALPGIERWLGGIGEPALALARAVAVLGVDAEIAQAAELARLTVGEALTAVDELVDRCLLANRTPLAFCHPLLGSMVIGAVPVGTRAALHLRAAEILRDGHFDVTGVARQLVAAGPLGQEWTVRPLRIAARRLAQEGRAEDAARHLRGLLREQLGPQVRAAVRCELAALDAFVDPELTVRQLDAARQEAEDPFAMVDHTLALAGLLTECGRPADAVAVLDDTAERLGPASAAHVWRLRLHKALSWRGGPAWLVRSGEGLDDLAAEAPEPGGGCWELAALRAAEAVDAGADRGAAVRHARQALAGGSDSLGRGLWHGCGALIRADELTEAWTHCSRTRLAGGVPPGRWDHVAAELLRAAIRRVRGDLGGVAEALTPMADRLCGLVPTGHRLAALAVSALVEARALMGDTDTARTLLTGCGLDRELPPWQDTPAVLAARAALWEQTGEPLRAVEDYLAAGRLLTDCQVRNPAVLPWRSRAAQLLVAAGEVAEAARLAGAELEDARRWGTPRTIGAAEHAVAMTETGTRRISLLTGAVGTLTRSPARLELATARFDLATALSEAGRPHEAHTELVAALSTAWSCSARPLVSRITAAQQASFPVDTDEPPNPALIGLTPQELKILCLARDGHTNRAIAGKLFVTVRTVEFHLSGAYRKLGISGRQQLAEIIPARTTADTVRALPVDG</sequence>
<dbReference type="InterPro" id="IPR027417">
    <property type="entry name" value="P-loop_NTPase"/>
</dbReference>
<dbReference type="PANTHER" id="PTHR16305">
    <property type="entry name" value="TESTICULAR SOLUBLE ADENYLYL CYCLASE"/>
    <property type="match status" value="1"/>
</dbReference>
<keyword evidence="2" id="KW-0067">ATP-binding</keyword>
<dbReference type="Proteomes" id="UP001500305">
    <property type="component" value="Unassembled WGS sequence"/>
</dbReference>
<dbReference type="InterPro" id="IPR000792">
    <property type="entry name" value="Tscrpt_reg_LuxR_C"/>
</dbReference>
<dbReference type="RefSeq" id="WP_344640429.1">
    <property type="nucleotide sequence ID" value="NZ_BAAATR010000045.1"/>
</dbReference>
<dbReference type="InterPro" id="IPR036388">
    <property type="entry name" value="WH-like_DNA-bd_sf"/>
</dbReference>
<name>A0ABP5RRL2_9ACTN</name>
<proteinExistence type="predicted"/>
<dbReference type="Gene3D" id="1.10.10.10">
    <property type="entry name" value="Winged helix-like DNA-binding domain superfamily/Winged helix DNA-binding domain"/>
    <property type="match status" value="1"/>
</dbReference>
<dbReference type="SUPFAM" id="SSF52540">
    <property type="entry name" value="P-loop containing nucleoside triphosphate hydrolases"/>
    <property type="match status" value="1"/>
</dbReference>
<evidence type="ECO:0000256" key="2">
    <source>
        <dbReference type="ARBA" id="ARBA00022840"/>
    </source>
</evidence>
<dbReference type="PROSITE" id="PS50043">
    <property type="entry name" value="HTH_LUXR_2"/>
    <property type="match status" value="1"/>
</dbReference>
<reference evidence="5" key="1">
    <citation type="journal article" date="2019" name="Int. J. Syst. Evol. Microbiol.">
        <title>The Global Catalogue of Microorganisms (GCM) 10K type strain sequencing project: providing services to taxonomists for standard genome sequencing and annotation.</title>
        <authorList>
            <consortium name="The Broad Institute Genomics Platform"/>
            <consortium name="The Broad Institute Genome Sequencing Center for Infectious Disease"/>
            <person name="Wu L."/>
            <person name="Ma J."/>
        </authorList>
    </citation>
    <scope>NUCLEOTIDE SEQUENCE [LARGE SCALE GENOMIC DNA]</scope>
    <source>
        <strain evidence="5">JCM 7356</strain>
    </source>
</reference>
<evidence type="ECO:0000259" key="3">
    <source>
        <dbReference type="PROSITE" id="PS50043"/>
    </source>
</evidence>
<dbReference type="InterPro" id="IPR016032">
    <property type="entry name" value="Sig_transdc_resp-reg_C-effctor"/>
</dbReference>
<dbReference type="SMART" id="SM00382">
    <property type="entry name" value="AAA"/>
    <property type="match status" value="1"/>
</dbReference>
<organism evidence="4 5">
    <name type="scientific">Kitasatospora cystarginea</name>
    <dbReference type="NCBI Taxonomy" id="58350"/>
    <lineage>
        <taxon>Bacteria</taxon>
        <taxon>Bacillati</taxon>
        <taxon>Actinomycetota</taxon>
        <taxon>Actinomycetes</taxon>
        <taxon>Kitasatosporales</taxon>
        <taxon>Streptomycetaceae</taxon>
        <taxon>Kitasatospora</taxon>
    </lineage>
</organism>
<dbReference type="Gene3D" id="3.40.50.300">
    <property type="entry name" value="P-loop containing nucleotide triphosphate hydrolases"/>
    <property type="match status" value="1"/>
</dbReference>
<gene>
    <name evidence="4" type="ORF">GCM10010430_68160</name>
</gene>
<comment type="caution">
    <text evidence="4">The sequence shown here is derived from an EMBL/GenBank/DDBJ whole genome shotgun (WGS) entry which is preliminary data.</text>
</comment>
<dbReference type="PANTHER" id="PTHR16305:SF35">
    <property type="entry name" value="TRANSCRIPTIONAL ACTIVATOR DOMAIN"/>
    <property type="match status" value="1"/>
</dbReference>
<dbReference type="Pfam" id="PF00196">
    <property type="entry name" value="GerE"/>
    <property type="match status" value="1"/>
</dbReference>
<evidence type="ECO:0000313" key="5">
    <source>
        <dbReference type="Proteomes" id="UP001500305"/>
    </source>
</evidence>
<dbReference type="InterPro" id="IPR003593">
    <property type="entry name" value="AAA+_ATPase"/>
</dbReference>
<dbReference type="EMBL" id="BAAATR010000045">
    <property type="protein sequence ID" value="GAA2272565.1"/>
    <property type="molecule type" value="Genomic_DNA"/>
</dbReference>
<dbReference type="CDD" id="cd06170">
    <property type="entry name" value="LuxR_C_like"/>
    <property type="match status" value="1"/>
</dbReference>
<dbReference type="Pfam" id="PF13191">
    <property type="entry name" value="AAA_16"/>
    <property type="match status" value="1"/>
</dbReference>
<keyword evidence="1" id="KW-0547">Nucleotide-binding</keyword>
<evidence type="ECO:0000256" key="1">
    <source>
        <dbReference type="ARBA" id="ARBA00022741"/>
    </source>
</evidence>
<feature type="domain" description="HTH luxR-type" evidence="3">
    <location>
        <begin position="845"/>
        <end position="910"/>
    </location>
</feature>
<accession>A0ABP5RRL2</accession>
<evidence type="ECO:0000313" key="4">
    <source>
        <dbReference type="EMBL" id="GAA2272565.1"/>
    </source>
</evidence>
<dbReference type="InterPro" id="IPR041664">
    <property type="entry name" value="AAA_16"/>
</dbReference>
<keyword evidence="5" id="KW-1185">Reference proteome</keyword>
<dbReference type="SUPFAM" id="SSF46894">
    <property type="entry name" value="C-terminal effector domain of the bipartite response regulators"/>
    <property type="match status" value="1"/>
</dbReference>
<dbReference type="PRINTS" id="PR00038">
    <property type="entry name" value="HTHLUXR"/>
</dbReference>
<dbReference type="SMART" id="SM00421">
    <property type="entry name" value="HTH_LUXR"/>
    <property type="match status" value="1"/>
</dbReference>